<keyword evidence="3 6" id="KW-1133">Transmembrane helix</keyword>
<keyword evidence="9" id="KW-1185">Reference proteome</keyword>
<dbReference type="NCBIfam" id="TIGR02228">
    <property type="entry name" value="sigpep_I_arch"/>
    <property type="match status" value="1"/>
</dbReference>
<sequence>MTKKLQIAARWGVRTLLFAFLGAVLAALAVVAVLPRAVHGAALTVLTGSMTPTIQPGSVVVIRPVDAGTLRIGDVVTYQRTAGKAEYVTHRIVAVNEQTTPVTFTTKGDANRGADIDPVPSTAIRGKVWFHVPYLGFVRNSVGNRSTVLSVAVAGLIGYALFQLVGAWRDRRAAANRPAADGARAQAQVGGGVV</sequence>
<organism evidence="8 9">
    <name type="scientific">Planosporangium thailandense</name>
    <dbReference type="NCBI Taxonomy" id="765197"/>
    <lineage>
        <taxon>Bacteria</taxon>
        <taxon>Bacillati</taxon>
        <taxon>Actinomycetota</taxon>
        <taxon>Actinomycetes</taxon>
        <taxon>Micromonosporales</taxon>
        <taxon>Micromonosporaceae</taxon>
        <taxon>Planosporangium</taxon>
    </lineage>
</organism>
<dbReference type="EMBL" id="JAATVY010000009">
    <property type="protein sequence ID" value="NJC71083.1"/>
    <property type="molecule type" value="Genomic_DNA"/>
</dbReference>
<evidence type="ECO:0000256" key="2">
    <source>
        <dbReference type="ARBA" id="ARBA00022692"/>
    </source>
</evidence>
<keyword evidence="4 6" id="KW-0472">Membrane</keyword>
<comment type="caution">
    <text evidence="8">The sequence shown here is derived from an EMBL/GenBank/DDBJ whole genome shotgun (WGS) entry which is preliminary data.</text>
</comment>
<keyword evidence="2 6" id="KW-0812">Transmembrane</keyword>
<dbReference type="GO" id="GO:0009003">
    <property type="term" value="F:signal peptidase activity"/>
    <property type="evidence" value="ECO:0007669"/>
    <property type="project" value="UniProtKB-EC"/>
</dbReference>
<dbReference type="InterPro" id="IPR019533">
    <property type="entry name" value="Peptidase_S26"/>
</dbReference>
<protein>
    <recommendedName>
        <fullName evidence="5">Signal peptidase I</fullName>
        <ecNumber evidence="5">3.4.21.89</ecNumber>
    </recommendedName>
</protein>
<dbReference type="PANTHER" id="PTHR10806:SF6">
    <property type="entry name" value="SIGNAL PEPTIDASE COMPLEX CATALYTIC SUBUNIT SEC11"/>
    <property type="match status" value="1"/>
</dbReference>
<name>A0ABX0XYG3_9ACTN</name>
<evidence type="ECO:0000259" key="7">
    <source>
        <dbReference type="Pfam" id="PF10502"/>
    </source>
</evidence>
<dbReference type="CDD" id="cd06530">
    <property type="entry name" value="S26_SPase_I"/>
    <property type="match status" value="1"/>
</dbReference>
<gene>
    <name evidence="8" type="ORF">HC031_15380</name>
</gene>
<dbReference type="EC" id="3.4.21.89" evidence="5"/>
<keyword evidence="8" id="KW-0378">Hydrolase</keyword>
<dbReference type="Gene3D" id="2.10.109.10">
    <property type="entry name" value="Umud Fragment, subunit A"/>
    <property type="match status" value="1"/>
</dbReference>
<dbReference type="Pfam" id="PF10502">
    <property type="entry name" value="Peptidase_S26"/>
    <property type="match status" value="1"/>
</dbReference>
<comment type="subcellular location">
    <subcellularLocation>
        <location evidence="1">Membrane</location>
    </subcellularLocation>
</comment>
<evidence type="ECO:0000256" key="5">
    <source>
        <dbReference type="NCBIfam" id="TIGR02228"/>
    </source>
</evidence>
<reference evidence="8 9" key="1">
    <citation type="submission" date="2020-03" db="EMBL/GenBank/DDBJ databases">
        <title>WGS of the type strain of Planosporangium spp.</title>
        <authorList>
            <person name="Thawai C."/>
        </authorList>
    </citation>
    <scope>NUCLEOTIDE SEQUENCE [LARGE SCALE GENOMIC DNA]</scope>
    <source>
        <strain evidence="8 9">TBRC 5610</strain>
    </source>
</reference>
<dbReference type="InterPro" id="IPR036286">
    <property type="entry name" value="LexA/Signal_pep-like_sf"/>
</dbReference>
<evidence type="ECO:0000256" key="4">
    <source>
        <dbReference type="ARBA" id="ARBA00023136"/>
    </source>
</evidence>
<proteinExistence type="predicted"/>
<evidence type="ECO:0000313" key="8">
    <source>
        <dbReference type="EMBL" id="NJC71083.1"/>
    </source>
</evidence>
<dbReference type="RefSeq" id="WP_167925978.1">
    <property type="nucleotide sequence ID" value="NZ_JAATVY010000009.1"/>
</dbReference>
<evidence type="ECO:0000256" key="1">
    <source>
        <dbReference type="ARBA" id="ARBA00004370"/>
    </source>
</evidence>
<evidence type="ECO:0000256" key="6">
    <source>
        <dbReference type="SAM" id="Phobius"/>
    </source>
</evidence>
<dbReference type="SUPFAM" id="SSF51306">
    <property type="entry name" value="LexA/Signal peptidase"/>
    <property type="match status" value="1"/>
</dbReference>
<feature type="transmembrane region" description="Helical" evidence="6">
    <location>
        <begin position="148"/>
        <end position="168"/>
    </location>
</feature>
<evidence type="ECO:0000256" key="3">
    <source>
        <dbReference type="ARBA" id="ARBA00022989"/>
    </source>
</evidence>
<dbReference type="InterPro" id="IPR001733">
    <property type="entry name" value="Peptidase_S26B"/>
</dbReference>
<feature type="domain" description="Peptidase S26" evidence="7">
    <location>
        <begin position="23"/>
        <end position="96"/>
    </location>
</feature>
<dbReference type="Proteomes" id="UP000722989">
    <property type="component" value="Unassembled WGS sequence"/>
</dbReference>
<dbReference type="PANTHER" id="PTHR10806">
    <property type="entry name" value="SIGNAL PEPTIDASE COMPLEX CATALYTIC SUBUNIT SEC11"/>
    <property type="match status" value="1"/>
</dbReference>
<accession>A0ABX0XYG3</accession>
<evidence type="ECO:0000313" key="9">
    <source>
        <dbReference type="Proteomes" id="UP000722989"/>
    </source>
</evidence>